<comment type="caution">
    <text evidence="1">The sequence shown here is derived from an EMBL/GenBank/DDBJ whole genome shotgun (WGS) entry which is preliminary data.</text>
</comment>
<reference evidence="1 2" key="1">
    <citation type="journal article" date="2021" name="Plant Biotechnol. J.">
        <title>Multi-omics assisted identification of the key and species-specific regulatory components of drought-tolerant mechanisms in Gossypium stocksii.</title>
        <authorList>
            <person name="Yu D."/>
            <person name="Ke L."/>
            <person name="Zhang D."/>
            <person name="Wu Y."/>
            <person name="Sun Y."/>
            <person name="Mei J."/>
            <person name="Sun J."/>
            <person name="Sun Y."/>
        </authorList>
    </citation>
    <scope>NUCLEOTIDE SEQUENCE [LARGE SCALE GENOMIC DNA]</scope>
    <source>
        <strain evidence="2">cv. E1</strain>
        <tissue evidence="1">Leaf</tissue>
    </source>
</reference>
<proteinExistence type="predicted"/>
<gene>
    <name evidence="1" type="ORF">J1N35_011147</name>
</gene>
<accession>A0A9D3W1L7</accession>
<keyword evidence="2" id="KW-1185">Reference proteome</keyword>
<name>A0A9D3W1L7_9ROSI</name>
<evidence type="ECO:0000313" key="1">
    <source>
        <dbReference type="EMBL" id="KAH1107379.1"/>
    </source>
</evidence>
<dbReference type="EMBL" id="JAIQCV010000004">
    <property type="protein sequence ID" value="KAH1107379.1"/>
    <property type="molecule type" value="Genomic_DNA"/>
</dbReference>
<dbReference type="Proteomes" id="UP000828251">
    <property type="component" value="Unassembled WGS sequence"/>
</dbReference>
<sequence length="184" mass="20565">MEVGRNSLETLTEVYKTFPYRDTIKLEDGTFVQWQQHIRLIIKDAKSACEVWSTANRLFDVATGVKLSPIKHDLYSIKKGTMSVKEYLQCQIYGRYGHLVQRCYYQFDHDWGGPSAPALTMALAFSRYAGQRSRASGAGESGWVSLMHGDLTSLVGSGPYLGSMVGALMENLYGATWEGQPHNV</sequence>
<organism evidence="1 2">
    <name type="scientific">Gossypium stocksii</name>
    <dbReference type="NCBI Taxonomy" id="47602"/>
    <lineage>
        <taxon>Eukaryota</taxon>
        <taxon>Viridiplantae</taxon>
        <taxon>Streptophyta</taxon>
        <taxon>Embryophyta</taxon>
        <taxon>Tracheophyta</taxon>
        <taxon>Spermatophyta</taxon>
        <taxon>Magnoliopsida</taxon>
        <taxon>eudicotyledons</taxon>
        <taxon>Gunneridae</taxon>
        <taxon>Pentapetalae</taxon>
        <taxon>rosids</taxon>
        <taxon>malvids</taxon>
        <taxon>Malvales</taxon>
        <taxon>Malvaceae</taxon>
        <taxon>Malvoideae</taxon>
        <taxon>Gossypium</taxon>
    </lineage>
</organism>
<evidence type="ECO:0000313" key="2">
    <source>
        <dbReference type="Proteomes" id="UP000828251"/>
    </source>
</evidence>
<dbReference type="AlphaFoldDB" id="A0A9D3W1L7"/>
<protein>
    <submittedName>
        <fullName evidence="1">Uncharacterized protein</fullName>
    </submittedName>
</protein>